<dbReference type="AlphaFoldDB" id="A0A1G2AP64"/>
<gene>
    <name evidence="1" type="ORF">A3B74_04965</name>
</gene>
<evidence type="ECO:0000313" key="1">
    <source>
        <dbReference type="EMBL" id="OGY78693.1"/>
    </source>
</evidence>
<accession>A0A1G2AP64</accession>
<comment type="caution">
    <text evidence="1">The sequence shown here is derived from an EMBL/GenBank/DDBJ whole genome shotgun (WGS) entry which is preliminary data.</text>
</comment>
<sequence length="178" mass="19563">MLLTEEILFGIIWAQSNFLNFITSPHIFMVLVWAKRKEETMITFLSDQHTAATPTTDADLFEVDHHQSFISEGAHEYVIHEALEKIVKGMPIDPSEQKPLQKGNIFKAPVYGIQALAAEALAAGLAKMFYLRPAEDKPGIHIRAGFGGIGASLTRGVSHPQHSLGLLSKRALGFERGG</sequence>
<dbReference type="EMBL" id="MHKB01000013">
    <property type="protein sequence ID" value="OGY78693.1"/>
    <property type="molecule type" value="Genomic_DNA"/>
</dbReference>
<dbReference type="Proteomes" id="UP000177165">
    <property type="component" value="Unassembled WGS sequence"/>
</dbReference>
<evidence type="ECO:0000313" key="2">
    <source>
        <dbReference type="Proteomes" id="UP000177165"/>
    </source>
</evidence>
<reference evidence="1 2" key="1">
    <citation type="journal article" date="2016" name="Nat. Commun.">
        <title>Thousands of microbial genomes shed light on interconnected biogeochemical processes in an aquifer system.</title>
        <authorList>
            <person name="Anantharaman K."/>
            <person name="Brown C.T."/>
            <person name="Hug L.A."/>
            <person name="Sharon I."/>
            <person name="Castelle C.J."/>
            <person name="Probst A.J."/>
            <person name="Thomas B.C."/>
            <person name="Singh A."/>
            <person name="Wilkins M.J."/>
            <person name="Karaoz U."/>
            <person name="Brodie E.L."/>
            <person name="Williams K.H."/>
            <person name="Hubbard S.S."/>
            <person name="Banfield J.F."/>
        </authorList>
    </citation>
    <scope>NUCLEOTIDE SEQUENCE [LARGE SCALE GENOMIC DNA]</scope>
</reference>
<name>A0A1G2AP64_9BACT</name>
<protein>
    <submittedName>
        <fullName evidence="1">Uncharacterized protein</fullName>
    </submittedName>
</protein>
<proteinExistence type="predicted"/>
<organism evidence="1 2">
    <name type="scientific">Candidatus Kerfeldbacteria bacterium RIFCSPHIGHO2_02_FULL_42_14</name>
    <dbReference type="NCBI Taxonomy" id="1798540"/>
    <lineage>
        <taxon>Bacteria</taxon>
        <taxon>Candidatus Kerfeldiibacteriota</taxon>
    </lineage>
</organism>
<dbReference type="STRING" id="1798540.A3B74_04965"/>